<dbReference type="AlphaFoldDB" id="A0A0Q1B4Z5"/>
<sequence>MKNSYYEKLIENFVMQELDSKYYFRDKNYEIDFILKNGNIIPVEVKYRNNVEIKNFIKVLKN</sequence>
<gene>
    <name evidence="2" type="ORF">AOG55_07995</name>
</gene>
<keyword evidence="3" id="KW-1185">Reference proteome</keyword>
<dbReference type="Proteomes" id="UP000050301">
    <property type="component" value="Unassembled WGS sequence"/>
</dbReference>
<evidence type="ECO:0000313" key="2">
    <source>
        <dbReference type="EMBL" id="KQB35075.1"/>
    </source>
</evidence>
<evidence type="ECO:0000259" key="1">
    <source>
        <dbReference type="Pfam" id="PF13635"/>
    </source>
</evidence>
<protein>
    <recommendedName>
        <fullName evidence="1">DUF4143 domain-containing protein</fullName>
    </recommendedName>
</protein>
<feature type="domain" description="DUF4143" evidence="1">
    <location>
        <begin position="3"/>
        <end position="48"/>
    </location>
</feature>
<dbReference type="EMBL" id="LKBH01000188">
    <property type="protein sequence ID" value="KQB35075.1"/>
    <property type="molecule type" value="Genomic_DNA"/>
</dbReference>
<dbReference type="Pfam" id="PF13635">
    <property type="entry name" value="DUF4143"/>
    <property type="match status" value="1"/>
</dbReference>
<comment type="caution">
    <text evidence="2">The sequence shown here is derived from an EMBL/GenBank/DDBJ whole genome shotgun (WGS) entry which is preliminary data.</text>
</comment>
<dbReference type="GeneID" id="84221077"/>
<organism evidence="2 3">
    <name type="scientific">Acidiplasma cupricumulans</name>
    <dbReference type="NCBI Taxonomy" id="312540"/>
    <lineage>
        <taxon>Archaea</taxon>
        <taxon>Methanobacteriati</taxon>
        <taxon>Thermoplasmatota</taxon>
        <taxon>Thermoplasmata</taxon>
        <taxon>Thermoplasmatales</taxon>
        <taxon>Ferroplasmaceae</taxon>
        <taxon>Acidiplasma</taxon>
    </lineage>
</organism>
<reference evidence="2 3" key="1">
    <citation type="submission" date="2015-09" db="EMBL/GenBank/DDBJ databases">
        <title>Heavy metals and arsenic resistance mechanisms in polyextremophilic archaea of the family Ferroplasmaceae.</title>
        <authorList>
            <person name="Bulaev A.G."/>
            <person name="Kanygina A.V."/>
        </authorList>
    </citation>
    <scope>NUCLEOTIDE SEQUENCE [LARGE SCALE GENOMIC DNA]</scope>
    <source>
        <strain evidence="2 3">BH2</strain>
    </source>
</reference>
<dbReference type="InParanoid" id="A0A0Q1B4Z5"/>
<dbReference type="RefSeq" id="WP_048101244.1">
    <property type="nucleotide sequence ID" value="NZ_LKBH01000188.1"/>
</dbReference>
<name>A0A0Q1B4Z5_9ARCH</name>
<proteinExistence type="predicted"/>
<evidence type="ECO:0000313" key="3">
    <source>
        <dbReference type="Proteomes" id="UP000050301"/>
    </source>
</evidence>
<accession>A0A0Q1B4Z5</accession>
<dbReference type="InterPro" id="IPR025420">
    <property type="entry name" value="DUF4143"/>
</dbReference>